<keyword evidence="5" id="KW-1185">Reference proteome</keyword>
<comment type="caution">
    <text evidence="4">The sequence shown here is derived from an EMBL/GenBank/DDBJ whole genome shotgun (WGS) entry which is preliminary data.</text>
</comment>
<dbReference type="PANTHER" id="PTHR47870">
    <property type="entry name" value="CYTOCHROME C-TYPE BIOGENESIS PROTEIN CCMH"/>
    <property type="match status" value="1"/>
</dbReference>
<accession>A0ABT0GS18</accession>
<keyword evidence="3" id="KW-1133">Transmembrane helix</keyword>
<evidence type="ECO:0000256" key="3">
    <source>
        <dbReference type="SAM" id="Phobius"/>
    </source>
</evidence>
<dbReference type="InterPro" id="IPR051263">
    <property type="entry name" value="C-type_cytochrome_biogenesis"/>
</dbReference>
<name>A0ABT0GS18_9HYPH</name>
<keyword evidence="3" id="KW-0812">Transmembrane</keyword>
<dbReference type="RefSeq" id="WP_248151919.1">
    <property type="nucleotide sequence ID" value="NZ_JALNMJ010000003.1"/>
</dbReference>
<feature type="transmembrane region" description="Helical" evidence="3">
    <location>
        <begin position="95"/>
        <end position="115"/>
    </location>
</feature>
<dbReference type="EMBL" id="JALNMJ010000003">
    <property type="protein sequence ID" value="MCK7611635.1"/>
    <property type="molecule type" value="Genomic_DNA"/>
</dbReference>
<comment type="subcellular location">
    <subcellularLocation>
        <location evidence="1">Cell envelope</location>
    </subcellularLocation>
</comment>
<proteinExistence type="predicted"/>
<reference evidence="4" key="1">
    <citation type="submission" date="2022-04" db="EMBL/GenBank/DDBJ databases">
        <title>Roseibium sp. CAU 1639 isolated from mud.</title>
        <authorList>
            <person name="Kim W."/>
        </authorList>
    </citation>
    <scope>NUCLEOTIDE SEQUENCE</scope>
    <source>
        <strain evidence="4">CAU 1639</strain>
    </source>
</reference>
<evidence type="ECO:0000313" key="5">
    <source>
        <dbReference type="Proteomes" id="UP001431221"/>
    </source>
</evidence>
<keyword evidence="2" id="KW-0201">Cytochrome c-type biogenesis</keyword>
<organism evidence="4 5">
    <name type="scientific">Roseibium sediminicola</name>
    <dbReference type="NCBI Taxonomy" id="2933272"/>
    <lineage>
        <taxon>Bacteria</taxon>
        <taxon>Pseudomonadati</taxon>
        <taxon>Pseudomonadota</taxon>
        <taxon>Alphaproteobacteria</taxon>
        <taxon>Hyphomicrobiales</taxon>
        <taxon>Stappiaceae</taxon>
        <taxon>Roseibium</taxon>
    </lineage>
</organism>
<dbReference type="PANTHER" id="PTHR47870:SF4">
    <property type="entry name" value="CYTOCHROME C-TYPE BIOGENESIS PROTEIN CYCH"/>
    <property type="match status" value="1"/>
</dbReference>
<dbReference type="SUPFAM" id="SSF48452">
    <property type="entry name" value="TPR-like"/>
    <property type="match status" value="1"/>
</dbReference>
<dbReference type="NCBIfam" id="TIGR03142">
    <property type="entry name" value="cytochro_ccmI"/>
    <property type="match status" value="1"/>
</dbReference>
<dbReference type="Gene3D" id="1.25.40.10">
    <property type="entry name" value="Tetratricopeptide repeat domain"/>
    <property type="match status" value="1"/>
</dbReference>
<evidence type="ECO:0000256" key="2">
    <source>
        <dbReference type="ARBA" id="ARBA00022748"/>
    </source>
</evidence>
<keyword evidence="3" id="KW-0472">Membrane</keyword>
<evidence type="ECO:0000313" key="4">
    <source>
        <dbReference type="EMBL" id="MCK7611635.1"/>
    </source>
</evidence>
<dbReference type="InterPro" id="IPR011990">
    <property type="entry name" value="TPR-like_helical_dom_sf"/>
</dbReference>
<dbReference type="InterPro" id="IPR017560">
    <property type="entry name" value="Cyt_c_biogenesis_CcmI"/>
</dbReference>
<evidence type="ECO:0000256" key="1">
    <source>
        <dbReference type="ARBA" id="ARBA00004196"/>
    </source>
</evidence>
<gene>
    <name evidence="4" type="primary">ccmI</name>
    <name evidence="4" type="ORF">M0H32_05645</name>
</gene>
<protein>
    <submittedName>
        <fullName evidence="4">C-type cytochrome biogenesis protein CcmI</fullName>
    </submittedName>
</protein>
<sequence length="377" mass="40083">MIFWILIAGLTAVAALSVLVPLSRTRRLPETVASQADEAVYREQLNAIETELERGLIDADTAEAARTEIARRLLAAHERVKAAPGASRPKTGLKLAQAVAVLALPAVTFGLYLLLGTPDLPDQPLHARLTAPAEGQSVDVLVARVERHLADNPEDGQGWAVVAPVYLSLGQPRASAKAYANAIRILGPKQEWLTDMGEALAIAEQGLVTAEAQRAFEQAVALEPSAVKPRFFLAIALGQEGRKVDAIAAWEALLDGADPTAAWVGAARQELARLTGETPNMTAPRGPSQEDIAAAADMSRDDQQAMIRGMVSGLAERLTTEGGSVEEWNRLIRAYMVLGDKAEAEKALASAQAAFAENQNDLSRIKDAARQLGLSGS</sequence>
<dbReference type="Proteomes" id="UP001431221">
    <property type="component" value="Unassembled WGS sequence"/>
</dbReference>